<feature type="domain" description="Aminoacyl-tRNA synthetase class Ia" evidence="18">
    <location>
        <begin position="109"/>
        <end position="736"/>
    </location>
</feature>
<organism evidence="20 21">
    <name type="scientific">Rhizophlyctis rosea</name>
    <dbReference type="NCBI Taxonomy" id="64517"/>
    <lineage>
        <taxon>Eukaryota</taxon>
        <taxon>Fungi</taxon>
        <taxon>Fungi incertae sedis</taxon>
        <taxon>Chytridiomycota</taxon>
        <taxon>Chytridiomycota incertae sedis</taxon>
        <taxon>Chytridiomycetes</taxon>
        <taxon>Rhizophlyctidales</taxon>
        <taxon>Rhizophlyctidaceae</taxon>
        <taxon>Rhizophlyctis</taxon>
    </lineage>
</organism>
<accession>A0AAD5SMZ3</accession>
<dbReference type="Gene3D" id="1.10.730.10">
    <property type="entry name" value="Isoleucyl-tRNA Synthetase, Domain 1"/>
    <property type="match status" value="1"/>
</dbReference>
<dbReference type="PANTHER" id="PTHR11946">
    <property type="entry name" value="VALYL-TRNA SYNTHETASES"/>
    <property type="match status" value="1"/>
</dbReference>
<dbReference type="GO" id="GO:0004832">
    <property type="term" value="F:valine-tRNA ligase activity"/>
    <property type="evidence" value="ECO:0007669"/>
    <property type="project" value="UniProtKB-EC"/>
</dbReference>
<dbReference type="InterPro" id="IPR009008">
    <property type="entry name" value="Val/Leu/Ile-tRNA-synth_edit"/>
</dbReference>
<evidence type="ECO:0000256" key="6">
    <source>
        <dbReference type="ARBA" id="ARBA00022598"/>
    </source>
</evidence>
<keyword evidence="10 15" id="KW-0030">Aminoacyl-tRNA synthetase</keyword>
<dbReference type="Gene3D" id="3.90.740.10">
    <property type="entry name" value="Valyl/Leucyl/Isoleucyl-tRNA synthetase, editing domain"/>
    <property type="match status" value="2"/>
</dbReference>
<evidence type="ECO:0000256" key="11">
    <source>
        <dbReference type="ARBA" id="ARBA00029936"/>
    </source>
</evidence>
<evidence type="ECO:0000256" key="9">
    <source>
        <dbReference type="ARBA" id="ARBA00022917"/>
    </source>
</evidence>
<dbReference type="EC" id="6.1.1.9" evidence="4"/>
<name>A0AAD5SMZ3_9FUNG</name>
<dbReference type="CDD" id="cd00817">
    <property type="entry name" value="ValRS_core"/>
    <property type="match status" value="1"/>
</dbReference>
<dbReference type="SUPFAM" id="SSF52374">
    <property type="entry name" value="Nucleotidylyl transferase"/>
    <property type="match status" value="1"/>
</dbReference>
<evidence type="ECO:0000313" key="20">
    <source>
        <dbReference type="EMBL" id="KAJ3057123.1"/>
    </source>
</evidence>
<dbReference type="FunFam" id="3.40.50.620:FF:000078">
    <property type="entry name" value="Valine--tRNA ligase, mitochondrial"/>
    <property type="match status" value="1"/>
</dbReference>
<evidence type="ECO:0000256" key="15">
    <source>
        <dbReference type="RuleBase" id="RU363035"/>
    </source>
</evidence>
<keyword evidence="7 15" id="KW-0547">Nucleotide-binding</keyword>
<evidence type="ECO:0000256" key="2">
    <source>
        <dbReference type="ARBA" id="ARBA00004496"/>
    </source>
</evidence>
<reference evidence="20" key="1">
    <citation type="submission" date="2020-05" db="EMBL/GenBank/DDBJ databases">
        <title>Phylogenomic resolution of chytrid fungi.</title>
        <authorList>
            <person name="Stajich J.E."/>
            <person name="Amses K."/>
            <person name="Simmons R."/>
            <person name="Seto K."/>
            <person name="Myers J."/>
            <person name="Bonds A."/>
            <person name="Quandt C.A."/>
            <person name="Barry K."/>
            <person name="Liu P."/>
            <person name="Grigoriev I."/>
            <person name="Longcore J.E."/>
            <person name="James T.Y."/>
        </authorList>
    </citation>
    <scope>NUCLEOTIDE SEQUENCE</scope>
    <source>
        <strain evidence="20">JEL0318</strain>
    </source>
</reference>
<dbReference type="InterPro" id="IPR014729">
    <property type="entry name" value="Rossmann-like_a/b/a_fold"/>
</dbReference>
<evidence type="ECO:0000256" key="8">
    <source>
        <dbReference type="ARBA" id="ARBA00022840"/>
    </source>
</evidence>
<dbReference type="AlphaFoldDB" id="A0AAD5SMZ3"/>
<evidence type="ECO:0000256" key="3">
    <source>
        <dbReference type="ARBA" id="ARBA00005594"/>
    </source>
</evidence>
<keyword evidence="5" id="KW-0963">Cytoplasm</keyword>
<evidence type="ECO:0000256" key="17">
    <source>
        <dbReference type="SAM" id="MobiDB-lite"/>
    </source>
</evidence>
<dbReference type="SUPFAM" id="SSF50677">
    <property type="entry name" value="ValRS/IleRS/LeuRS editing domain"/>
    <property type="match status" value="1"/>
</dbReference>
<feature type="compositionally biased region" description="Basic and acidic residues" evidence="17">
    <location>
        <begin position="19"/>
        <end position="69"/>
    </location>
</feature>
<comment type="caution">
    <text evidence="20">The sequence shown here is derived from an EMBL/GenBank/DDBJ whole genome shotgun (WGS) entry which is preliminary data.</text>
</comment>
<gene>
    <name evidence="20" type="ORF">HK097_000051</name>
</gene>
<evidence type="ECO:0000256" key="1">
    <source>
        <dbReference type="ARBA" id="ARBA00004173"/>
    </source>
</evidence>
<dbReference type="Gene3D" id="3.40.50.620">
    <property type="entry name" value="HUPs"/>
    <property type="match status" value="2"/>
</dbReference>
<evidence type="ECO:0000259" key="18">
    <source>
        <dbReference type="Pfam" id="PF00133"/>
    </source>
</evidence>
<comment type="similarity">
    <text evidence="3 15">Belongs to the class-I aminoacyl-tRNA synthetase family.</text>
</comment>
<dbReference type="GO" id="GO:0006438">
    <property type="term" value="P:valyl-tRNA aminoacylation"/>
    <property type="evidence" value="ECO:0007669"/>
    <property type="project" value="InterPro"/>
</dbReference>
<evidence type="ECO:0000256" key="12">
    <source>
        <dbReference type="ARBA" id="ARBA00040837"/>
    </source>
</evidence>
<protein>
    <recommendedName>
        <fullName evidence="14">Probable valine--tRNA ligase, cytoplasmic</fullName>
        <ecNumber evidence="4">6.1.1.9</ecNumber>
    </recommendedName>
    <alternativeName>
        <fullName evidence="12">Valine--tRNA ligase, mitochondrial</fullName>
    </alternativeName>
    <alternativeName>
        <fullName evidence="11">Valyl-tRNA synthetase</fullName>
    </alternativeName>
</protein>
<keyword evidence="9 15" id="KW-0648">Protein biosynthesis</keyword>
<dbReference type="EMBL" id="JADGJD010000010">
    <property type="protein sequence ID" value="KAJ3057123.1"/>
    <property type="molecule type" value="Genomic_DNA"/>
</dbReference>
<dbReference type="Proteomes" id="UP001212841">
    <property type="component" value="Unassembled WGS sequence"/>
</dbReference>
<dbReference type="InterPro" id="IPR013155">
    <property type="entry name" value="M/V/L/I-tRNA-synth_anticd-bd"/>
</dbReference>
<dbReference type="PRINTS" id="PR00986">
    <property type="entry name" value="TRNASYNTHVAL"/>
</dbReference>
<feature type="coiled-coil region" evidence="16">
    <location>
        <begin position="995"/>
        <end position="1060"/>
    </location>
</feature>
<dbReference type="NCBIfam" id="NF004349">
    <property type="entry name" value="PRK05729.1"/>
    <property type="match status" value="1"/>
</dbReference>
<evidence type="ECO:0000256" key="10">
    <source>
        <dbReference type="ARBA" id="ARBA00023146"/>
    </source>
</evidence>
<comment type="subcellular location">
    <subcellularLocation>
        <location evidence="2">Cytoplasm</location>
    </subcellularLocation>
    <subcellularLocation>
        <location evidence="1">Mitochondrion</location>
    </subcellularLocation>
</comment>
<dbReference type="InterPro" id="IPR002300">
    <property type="entry name" value="aa-tRNA-synth_Ia"/>
</dbReference>
<feature type="compositionally biased region" description="Low complexity" evidence="17">
    <location>
        <begin position="1"/>
        <end position="18"/>
    </location>
</feature>
<evidence type="ECO:0000259" key="19">
    <source>
        <dbReference type="Pfam" id="PF08264"/>
    </source>
</evidence>
<feature type="region of interest" description="Disordered" evidence="17">
    <location>
        <begin position="1"/>
        <end position="95"/>
    </location>
</feature>
<evidence type="ECO:0000256" key="13">
    <source>
        <dbReference type="ARBA" id="ARBA00047552"/>
    </source>
</evidence>
<dbReference type="CDD" id="cd07962">
    <property type="entry name" value="Anticodon_Ia_Val"/>
    <property type="match status" value="1"/>
</dbReference>
<dbReference type="GO" id="GO:0005739">
    <property type="term" value="C:mitochondrion"/>
    <property type="evidence" value="ECO:0007669"/>
    <property type="project" value="UniProtKB-SubCell"/>
</dbReference>
<dbReference type="FunFam" id="3.40.50.620:FF:000020">
    <property type="entry name" value="Valine--tRNA ligase, mitochondrial"/>
    <property type="match status" value="1"/>
</dbReference>
<feature type="domain" description="Methionyl/Valyl/Leucyl/Isoleucyl-tRNA synthetase anticodon-binding" evidence="19">
    <location>
        <begin position="781"/>
        <end position="926"/>
    </location>
</feature>
<keyword evidence="8 15" id="KW-0067">ATP-binding</keyword>
<evidence type="ECO:0000256" key="14">
    <source>
        <dbReference type="ARBA" id="ARBA00072234"/>
    </source>
</evidence>
<dbReference type="PANTHER" id="PTHR11946:SF109">
    <property type="entry name" value="VALINE--TRNA LIGASE"/>
    <property type="match status" value="1"/>
</dbReference>
<dbReference type="HAMAP" id="MF_02004">
    <property type="entry name" value="Val_tRNA_synth_type1"/>
    <property type="match status" value="1"/>
</dbReference>
<dbReference type="GO" id="GO:0002161">
    <property type="term" value="F:aminoacyl-tRNA deacylase activity"/>
    <property type="evidence" value="ECO:0007669"/>
    <property type="project" value="InterPro"/>
</dbReference>
<dbReference type="Pfam" id="PF00133">
    <property type="entry name" value="tRNA-synt_1"/>
    <property type="match status" value="1"/>
</dbReference>
<dbReference type="NCBIfam" id="TIGR00422">
    <property type="entry name" value="valS"/>
    <property type="match status" value="1"/>
</dbReference>
<dbReference type="FunFam" id="1.10.730.10:FF:000009">
    <property type="entry name" value="Valine--tRNA ligase, mitochondrial"/>
    <property type="match status" value="1"/>
</dbReference>
<dbReference type="GO" id="GO:0005829">
    <property type="term" value="C:cytosol"/>
    <property type="evidence" value="ECO:0007669"/>
    <property type="project" value="TreeGrafter"/>
</dbReference>
<evidence type="ECO:0000256" key="16">
    <source>
        <dbReference type="SAM" id="Coils"/>
    </source>
</evidence>
<dbReference type="Gene3D" id="1.10.287.380">
    <property type="entry name" value="Valyl-tRNA synthetase, C-terminal domain"/>
    <property type="match status" value="1"/>
</dbReference>
<evidence type="ECO:0000256" key="5">
    <source>
        <dbReference type="ARBA" id="ARBA00022490"/>
    </source>
</evidence>
<keyword evidence="16" id="KW-0175">Coiled coil</keyword>
<comment type="catalytic activity">
    <reaction evidence="13">
        <text>tRNA(Val) + L-valine + ATP = L-valyl-tRNA(Val) + AMP + diphosphate</text>
        <dbReference type="Rhea" id="RHEA:10704"/>
        <dbReference type="Rhea" id="RHEA-COMP:9672"/>
        <dbReference type="Rhea" id="RHEA-COMP:9708"/>
        <dbReference type="ChEBI" id="CHEBI:30616"/>
        <dbReference type="ChEBI" id="CHEBI:33019"/>
        <dbReference type="ChEBI" id="CHEBI:57762"/>
        <dbReference type="ChEBI" id="CHEBI:78442"/>
        <dbReference type="ChEBI" id="CHEBI:78537"/>
        <dbReference type="ChEBI" id="CHEBI:456215"/>
        <dbReference type="EC" id="6.1.1.9"/>
    </reaction>
</comment>
<dbReference type="SUPFAM" id="SSF47323">
    <property type="entry name" value="Anticodon-binding domain of a subclass of class I aminoacyl-tRNA synthetases"/>
    <property type="match status" value="1"/>
</dbReference>
<dbReference type="PROSITE" id="PS00178">
    <property type="entry name" value="AA_TRNA_LIGASE_I"/>
    <property type="match status" value="1"/>
</dbReference>
<sequence>MTQPEQKNAPAAQPAENAAAEKKEVNPEKEAKRLAKLAKFQEKQAKQAAEKAAKAAAGGEKKEKKDAKKAAKPATVETPFVNTTPKGEKKDLSGPMADAYDPTAVESAWYDWWEKEKFFSPDLTTDGKLKPEGNFVIPIPPPNVTGSLHLGHALTNSIQDCLTRWHRMNGKSALYVPGCDHAGIATQTVVEKRLMKERGITRHALGRDTFVKEVWKWKDAHEDRIYDQIRRLGSSVDWDRKRFTLDPDLNKAVVEAFVQLHDEGIIYRSNRLVNWCTKLKTALSNLEVETEELEGRTMRSVPDHDDKKYEFGTIISFAYQVENSDEKIVVATTRLETMLGDTAICVNPKDARYTHLHGKYVIHPFQNRRIPIITDDYADPAFGTGAVKITPAHDFNDYQVGKRNNLEFISILTDDGLINEAGAPFTGQRRFDARLAVLEALKEKGLYVETKDNKMQLPICTRSGNVVEPMLKPQWWVDCKDMAAAALDAVKSGEMQIIPETSEKEWFRWLENIQDWCISRQLWWGHRVPAYFIRIKGHEELALTDESKYWVSGRTEEEARERALKKFPDVKEGDLVLEQDEDVLDTWFSSGLWPFSIFGWPNKTKDLDLFFPNSLLETGWDILFFWVARMVMMSMKLTGKVPFKQVYCHAMVRDAHGRKMSKSLGNVIDPLDVIEGISLELLHQRLEDGNLDPREVVKAKAGQKEDFPNGIPKCGTDALRFALLAYVSAGRDINLDILRVEGYRKFCNKLWNATKLVMMKLGDGYKPLAEIKLTGNESLADKWILSKLNSAVRDTNKYLDQMNFMQATSSVYQFWLTELCDVYLEISKPVTDGTNEEAKAACRNTLYICLDAGLKLLHPFMPFITEELWQRLPRRPSDSCPTISKAPYPKEIAEWDSPKAEKDYEFLNEVVHAIRSLISDYSIKEATVYVRASPEVAQLLSSQTPIIKTLARACKNLNVLPADGAVPVGCAPYSVTEDCNLFLLVKGFVDFEVELQKLDVKIGKAQKSLADWKKKTEVEGYEVKVKAEIREINDQKIKGLEAEIAALEHAKSNFVKLRDE</sequence>
<keyword evidence="6 15" id="KW-0436">Ligase</keyword>
<evidence type="ECO:0000313" key="21">
    <source>
        <dbReference type="Proteomes" id="UP001212841"/>
    </source>
</evidence>
<dbReference type="InterPro" id="IPR001412">
    <property type="entry name" value="aa-tRNA-synth_I_CS"/>
</dbReference>
<dbReference type="InterPro" id="IPR037118">
    <property type="entry name" value="Val-tRNA_synth_C_sf"/>
</dbReference>
<evidence type="ECO:0000256" key="4">
    <source>
        <dbReference type="ARBA" id="ARBA00013169"/>
    </source>
</evidence>
<dbReference type="FunFam" id="3.90.740.10:FF:000005">
    <property type="entry name" value="Valine--tRNA ligase, mitochondrial"/>
    <property type="match status" value="1"/>
</dbReference>
<dbReference type="InterPro" id="IPR033705">
    <property type="entry name" value="Anticodon_Ia_Val"/>
</dbReference>
<evidence type="ECO:0000256" key="7">
    <source>
        <dbReference type="ARBA" id="ARBA00022741"/>
    </source>
</evidence>
<proteinExistence type="inferred from homology"/>
<dbReference type="InterPro" id="IPR002303">
    <property type="entry name" value="Valyl-tRNA_ligase"/>
</dbReference>
<dbReference type="Pfam" id="PF08264">
    <property type="entry name" value="Anticodon_1"/>
    <property type="match status" value="1"/>
</dbReference>
<keyword evidence="21" id="KW-1185">Reference proteome</keyword>
<dbReference type="GO" id="GO:0005524">
    <property type="term" value="F:ATP binding"/>
    <property type="evidence" value="ECO:0007669"/>
    <property type="project" value="UniProtKB-KW"/>
</dbReference>
<dbReference type="InterPro" id="IPR009080">
    <property type="entry name" value="tRNAsynth_Ia_anticodon-bd"/>
</dbReference>